<dbReference type="Proteomes" id="UP000001901">
    <property type="component" value="Chromosome"/>
</dbReference>
<dbReference type="InterPro" id="IPR046348">
    <property type="entry name" value="SIS_dom_sf"/>
</dbReference>
<dbReference type="GeneID" id="8739354"/>
<protein>
    <submittedName>
        <fullName evidence="3">6-phospho 3-hexuloisomerase</fullName>
    </submittedName>
</protein>
<evidence type="ECO:0000256" key="1">
    <source>
        <dbReference type="ARBA" id="ARBA00009235"/>
    </source>
</evidence>
<feature type="domain" description="SIS" evidence="2">
    <location>
        <begin position="55"/>
        <end position="199"/>
    </location>
</feature>
<dbReference type="GO" id="GO:0097367">
    <property type="term" value="F:carbohydrate derivative binding"/>
    <property type="evidence" value="ECO:0007669"/>
    <property type="project" value="InterPro"/>
</dbReference>
<evidence type="ECO:0000313" key="3">
    <source>
        <dbReference type="EMBL" id="ADB57758.1"/>
    </source>
</evidence>
<name>D2RHI3_ARCPA</name>
<dbReference type="GO" id="GO:1901135">
    <property type="term" value="P:carbohydrate derivative metabolic process"/>
    <property type="evidence" value="ECO:0007669"/>
    <property type="project" value="InterPro"/>
</dbReference>
<gene>
    <name evidence="3" type="ordered locus">Arcpr_0694</name>
</gene>
<dbReference type="PROSITE" id="PS51464">
    <property type="entry name" value="SIS"/>
    <property type="match status" value="1"/>
</dbReference>
<dbReference type="InterPro" id="IPR001347">
    <property type="entry name" value="SIS_dom"/>
</dbReference>
<accession>D2RHI3</accession>
<dbReference type="PANTHER" id="PTHR43443">
    <property type="entry name" value="3-HEXULOSE-6-PHOSPHATE ISOMERASE"/>
    <property type="match status" value="1"/>
</dbReference>
<evidence type="ECO:0000259" key="2">
    <source>
        <dbReference type="PROSITE" id="PS51464"/>
    </source>
</evidence>
<dbReference type="STRING" id="572546.Arcpr_0694"/>
<dbReference type="OrthoDB" id="350569at2157"/>
<proteinExistence type="inferred from homology"/>
<dbReference type="AlphaFoldDB" id="D2RHI3"/>
<keyword evidence="4" id="KW-1185">Reference proteome</keyword>
<dbReference type="eggNOG" id="arCOG00068">
    <property type="taxonomic scope" value="Archaea"/>
</dbReference>
<dbReference type="GO" id="GO:0016853">
    <property type="term" value="F:isomerase activity"/>
    <property type="evidence" value="ECO:0007669"/>
    <property type="project" value="InterPro"/>
</dbReference>
<comment type="similarity">
    <text evidence="1">Belongs to the SIS family. PHI subfamily.</text>
</comment>
<evidence type="ECO:0000313" key="4">
    <source>
        <dbReference type="Proteomes" id="UP000001901"/>
    </source>
</evidence>
<dbReference type="NCBIfam" id="TIGR03127">
    <property type="entry name" value="RuMP_HxlB"/>
    <property type="match status" value="1"/>
</dbReference>
<dbReference type="PaxDb" id="572546-Arcpr_0694"/>
<dbReference type="InterPro" id="IPR017552">
    <property type="entry name" value="PHI/rmpB"/>
</dbReference>
<dbReference type="Pfam" id="PF01380">
    <property type="entry name" value="SIS"/>
    <property type="match status" value="1"/>
</dbReference>
<dbReference type="EMBL" id="CP001857">
    <property type="protein sequence ID" value="ADB57758.1"/>
    <property type="molecule type" value="Genomic_DNA"/>
</dbReference>
<dbReference type="PANTHER" id="PTHR43443:SF1">
    <property type="entry name" value="3-HEXULOSE-6-PHOSPHATE ISOMERASE"/>
    <property type="match status" value="1"/>
</dbReference>
<dbReference type="Gene3D" id="3.40.50.10490">
    <property type="entry name" value="Glucose-6-phosphate isomerase like protein, domain 1"/>
    <property type="match status" value="1"/>
</dbReference>
<sequence>MTSRCGSEYKSKFSSILAQGGSQVVGETLIRFLDKVCEHVQNIKSNLDFKKIEEFISALENARCIFVMGAGRSGFVAKAFAMRLMHLGYNVYVVGETVTPRIKPEDLLIAISGSGETLSVVNISRRAKEDIGSKLVAITQRPESTLAKMSDIVIVLKGKDKYERNHELSKLAPLGTLFELTALIFLDGLVAEIMNLKQLTEEDLAERHAVLE</sequence>
<dbReference type="RefSeq" id="WP_012940094.1">
    <property type="nucleotide sequence ID" value="NC_013741.1"/>
</dbReference>
<dbReference type="KEGG" id="apo:Arcpr_0694"/>
<dbReference type="SUPFAM" id="SSF53697">
    <property type="entry name" value="SIS domain"/>
    <property type="match status" value="1"/>
</dbReference>
<dbReference type="HOGENOM" id="CLU_094236_1_0_2"/>
<dbReference type="CDD" id="cd05005">
    <property type="entry name" value="SIS_PHI"/>
    <property type="match status" value="1"/>
</dbReference>
<reference evidence="3 4" key="1">
    <citation type="journal article" date="2010" name="Stand. Genomic Sci.">
        <title>Complete genome sequence of Archaeoglobus profundus type strain (AV18).</title>
        <authorList>
            <person name="von Jan M."/>
            <person name="Lapidus A."/>
            <person name="Del Rio T.G."/>
            <person name="Copeland A."/>
            <person name="Tice H."/>
            <person name="Cheng J.F."/>
            <person name="Lucas S."/>
            <person name="Chen F."/>
            <person name="Nolan M."/>
            <person name="Goodwin L."/>
            <person name="Han C."/>
            <person name="Pitluck S."/>
            <person name="Liolios K."/>
            <person name="Ivanova N."/>
            <person name="Mavromatis K."/>
            <person name="Ovchinnikova G."/>
            <person name="Chertkov O."/>
            <person name="Pati A."/>
            <person name="Chen A."/>
            <person name="Palaniappan K."/>
            <person name="Land M."/>
            <person name="Hauser L."/>
            <person name="Chang Y.J."/>
            <person name="Jeffries C.D."/>
            <person name="Saunders E."/>
            <person name="Brettin T."/>
            <person name="Detter J.C."/>
            <person name="Chain P."/>
            <person name="Eichinger K."/>
            <person name="Huber H."/>
            <person name="Spring S."/>
            <person name="Rohde M."/>
            <person name="Goker M."/>
            <person name="Wirth R."/>
            <person name="Woyke T."/>
            <person name="Bristow J."/>
            <person name="Eisen J.A."/>
            <person name="Markowitz V."/>
            <person name="Hugenholtz P."/>
            <person name="Kyrpides N.C."/>
            <person name="Klenk H.P."/>
        </authorList>
    </citation>
    <scope>NUCLEOTIDE SEQUENCE [LARGE SCALE GENOMIC DNA]</scope>
    <source>
        <strain evidence="4">DSM 5631 / JCM 9629 / NBRC 100127 / Av18</strain>
    </source>
</reference>
<organism evidence="3 4">
    <name type="scientific">Archaeoglobus profundus (strain DSM 5631 / JCM 9629 / NBRC 100127 / Av18)</name>
    <dbReference type="NCBI Taxonomy" id="572546"/>
    <lineage>
        <taxon>Archaea</taxon>
        <taxon>Methanobacteriati</taxon>
        <taxon>Methanobacteriota</taxon>
        <taxon>Archaeoglobi</taxon>
        <taxon>Archaeoglobales</taxon>
        <taxon>Archaeoglobaceae</taxon>
        <taxon>Archaeoglobus</taxon>
    </lineage>
</organism>